<organism evidence="9 10">
    <name type="scientific">Circinella minor</name>
    <dbReference type="NCBI Taxonomy" id="1195481"/>
    <lineage>
        <taxon>Eukaryota</taxon>
        <taxon>Fungi</taxon>
        <taxon>Fungi incertae sedis</taxon>
        <taxon>Mucoromycota</taxon>
        <taxon>Mucoromycotina</taxon>
        <taxon>Mucoromycetes</taxon>
        <taxon>Mucorales</taxon>
        <taxon>Lichtheimiaceae</taxon>
        <taxon>Circinella</taxon>
    </lineage>
</organism>
<comment type="similarity">
    <text evidence="1 7">Belongs to the ATP-dependent AMP-binding enzyme family.</text>
</comment>
<dbReference type="GO" id="GO:0016020">
    <property type="term" value="C:membrane"/>
    <property type="evidence" value="ECO:0007669"/>
    <property type="project" value="TreeGrafter"/>
</dbReference>
<dbReference type="EMBL" id="JAEPRB010000089">
    <property type="protein sequence ID" value="KAG2222195.1"/>
    <property type="molecule type" value="Genomic_DNA"/>
</dbReference>
<keyword evidence="10" id="KW-1185">Reference proteome</keyword>
<dbReference type="InterPro" id="IPR000873">
    <property type="entry name" value="AMP-dep_synth/lig_dom"/>
</dbReference>
<evidence type="ECO:0000256" key="7">
    <source>
        <dbReference type="RuleBase" id="RU369030"/>
    </source>
</evidence>
<dbReference type="Pfam" id="PF00501">
    <property type="entry name" value="AMP-binding"/>
    <property type="match status" value="1"/>
</dbReference>
<dbReference type="PROSITE" id="PS00455">
    <property type="entry name" value="AMP_BINDING"/>
    <property type="match status" value="1"/>
</dbReference>
<keyword evidence="7" id="KW-0443">Lipid metabolism</keyword>
<dbReference type="PANTHER" id="PTHR43272:SF33">
    <property type="entry name" value="AMP-BINDING DOMAIN-CONTAINING PROTEIN-RELATED"/>
    <property type="match status" value="1"/>
</dbReference>
<dbReference type="GO" id="GO:0005783">
    <property type="term" value="C:endoplasmic reticulum"/>
    <property type="evidence" value="ECO:0007669"/>
    <property type="project" value="TreeGrafter"/>
</dbReference>
<dbReference type="GO" id="GO:0004467">
    <property type="term" value="F:long-chain fatty acid-CoA ligase activity"/>
    <property type="evidence" value="ECO:0007669"/>
    <property type="project" value="UniProtKB-EC"/>
</dbReference>
<keyword evidence="2 7" id="KW-0436">Ligase</keyword>
<dbReference type="InterPro" id="IPR020845">
    <property type="entry name" value="AMP-binding_CS"/>
</dbReference>
<name>A0A8H7S4T9_9FUNG</name>
<sequence length="690" mass="76091">MSPKINLEKQLIELPDSRKPGQTGVYRSAAYPDIVERTSPKVQNMYDLFKEGLKLARDRPCLGHRPIVNEKTGERGQYVWQTYRQVNHRITNFGSGLLNLLNHQLNDSRTKNIPIGIWAVNRPEWTICDLACAAYGLYTVTLYDTLGPDTVEYVMNHAELETVVCSADHIADLLKLRHKLPKLRCIISMDTLEDDVAPGTGAASKSAIIKAWAQEKDVLLTDFAAIEAAGKKNRRSHNSPKAEDLAFIMYTSGTTGMPKASGAMLSHGNFVSAVSASNLNIGEYQDNDVSISYLPLAHIFGRLIDIVALMRGSRIGFFSGDVTQIVDDMQTLKPTIFASVPRLLNRVYSSVVQKTIEAPGAKGALARRAVAAKLANLEAGLGNTHPLWDRLIFNKVKQALGGRVRFVCSGSAPLGKDVMQFLRVAFCCDIREGYGATETCAASSIHSKGEYKAGHIGAPFGCNEFKLVDVPEMDYLSTDPYPRGELCIRGPNVFMGYYKDEEKTREALDDEGWYHSGDVALINERGCVVIIDRKKNIFKLAQGEYIAPEKIENVFAKSSVIAQIYIHGDSLQSSLVGIIVPDPEALNTFVLSKLPHIAAKKLSFEELVKVPEVNKAVLDELTKVGKKAELRGFELPKALFLESDPFSIENDILTPTLKVKRPQAAKRYTAQIADMYAQLTAQADPAKAKL</sequence>
<feature type="domain" description="AMP-dependent synthetase/ligase" evidence="8">
    <location>
        <begin position="70"/>
        <end position="498"/>
    </location>
</feature>
<evidence type="ECO:0000313" key="10">
    <source>
        <dbReference type="Proteomes" id="UP000646827"/>
    </source>
</evidence>
<protein>
    <recommendedName>
        <fullName evidence="6 7">Long-chain-fatty-acid--CoA ligase</fullName>
        <ecNumber evidence="6 7">6.2.1.3</ecNumber>
    </recommendedName>
</protein>
<dbReference type="InterPro" id="IPR042099">
    <property type="entry name" value="ANL_N_sf"/>
</dbReference>
<dbReference type="GO" id="GO:0005524">
    <property type="term" value="F:ATP binding"/>
    <property type="evidence" value="ECO:0007669"/>
    <property type="project" value="UniProtKB-KW"/>
</dbReference>
<dbReference type="InterPro" id="IPR045311">
    <property type="entry name" value="LC-FACS_euk"/>
</dbReference>
<evidence type="ECO:0000256" key="6">
    <source>
        <dbReference type="ARBA" id="ARBA00026121"/>
    </source>
</evidence>
<comment type="catalytic activity">
    <reaction evidence="7">
        <text>a long-chain fatty acid + ATP + CoA = a long-chain fatty acyl-CoA + AMP + diphosphate</text>
        <dbReference type="Rhea" id="RHEA:15421"/>
        <dbReference type="ChEBI" id="CHEBI:30616"/>
        <dbReference type="ChEBI" id="CHEBI:33019"/>
        <dbReference type="ChEBI" id="CHEBI:57287"/>
        <dbReference type="ChEBI" id="CHEBI:57560"/>
        <dbReference type="ChEBI" id="CHEBI:83139"/>
        <dbReference type="ChEBI" id="CHEBI:456215"/>
        <dbReference type="EC" id="6.2.1.3"/>
    </reaction>
</comment>
<reference evidence="9 10" key="1">
    <citation type="submission" date="2020-12" db="EMBL/GenBank/DDBJ databases">
        <title>Metabolic potential, ecology and presence of endohyphal bacteria is reflected in genomic diversity of Mucoromycotina.</title>
        <authorList>
            <person name="Muszewska A."/>
            <person name="Okrasinska A."/>
            <person name="Steczkiewicz K."/>
            <person name="Drgas O."/>
            <person name="Orlowska M."/>
            <person name="Perlinska-Lenart U."/>
            <person name="Aleksandrzak-Piekarczyk T."/>
            <person name="Szatraj K."/>
            <person name="Zielenkiewicz U."/>
            <person name="Pilsyk S."/>
            <person name="Malc E."/>
            <person name="Mieczkowski P."/>
            <person name="Kruszewska J.S."/>
            <person name="Biernat P."/>
            <person name="Pawlowska J."/>
        </authorList>
    </citation>
    <scope>NUCLEOTIDE SEQUENCE [LARGE SCALE GENOMIC DNA]</scope>
    <source>
        <strain evidence="9 10">CBS 142.35</strain>
    </source>
</reference>
<evidence type="ECO:0000313" key="9">
    <source>
        <dbReference type="EMBL" id="KAG2222195.1"/>
    </source>
</evidence>
<evidence type="ECO:0000256" key="5">
    <source>
        <dbReference type="ARBA" id="ARBA00022840"/>
    </source>
</evidence>
<evidence type="ECO:0000256" key="1">
    <source>
        <dbReference type="ARBA" id="ARBA00006432"/>
    </source>
</evidence>
<accession>A0A8H7S4T9</accession>
<evidence type="ECO:0000256" key="4">
    <source>
        <dbReference type="ARBA" id="ARBA00022832"/>
    </source>
</evidence>
<dbReference type="Proteomes" id="UP000646827">
    <property type="component" value="Unassembled WGS sequence"/>
</dbReference>
<dbReference type="EC" id="6.2.1.3" evidence="6 7"/>
<dbReference type="Gene3D" id="3.40.50.12780">
    <property type="entry name" value="N-terminal domain of ligase-like"/>
    <property type="match status" value="1"/>
</dbReference>
<keyword evidence="3 7" id="KW-0547">Nucleotide-binding</keyword>
<keyword evidence="5 7" id="KW-0067">ATP-binding</keyword>
<evidence type="ECO:0000256" key="3">
    <source>
        <dbReference type="ARBA" id="ARBA00022741"/>
    </source>
</evidence>
<comment type="caution">
    <text evidence="9">The sequence shown here is derived from an EMBL/GenBank/DDBJ whole genome shotgun (WGS) entry which is preliminary data.</text>
</comment>
<evidence type="ECO:0000256" key="2">
    <source>
        <dbReference type="ARBA" id="ARBA00022598"/>
    </source>
</evidence>
<proteinExistence type="inferred from homology"/>
<gene>
    <name evidence="9" type="ORF">INT45_014092</name>
</gene>
<dbReference type="PANTHER" id="PTHR43272">
    <property type="entry name" value="LONG-CHAIN-FATTY-ACID--COA LIGASE"/>
    <property type="match status" value="1"/>
</dbReference>
<dbReference type="OrthoDB" id="1700726at2759"/>
<dbReference type="AlphaFoldDB" id="A0A8H7S4T9"/>
<comment type="function">
    <text evidence="7">Catalyzes the conversion of long-chain fatty acids to their active form acyl-CoAs for both synthesis of cellular lipids, and degradation via beta-oxidation.</text>
</comment>
<dbReference type="CDD" id="cd05927">
    <property type="entry name" value="LC-FACS_euk"/>
    <property type="match status" value="1"/>
</dbReference>
<dbReference type="SUPFAM" id="SSF56801">
    <property type="entry name" value="Acetyl-CoA synthetase-like"/>
    <property type="match status" value="1"/>
</dbReference>
<keyword evidence="4 7" id="KW-0276">Fatty acid metabolism</keyword>
<evidence type="ECO:0000259" key="8">
    <source>
        <dbReference type="Pfam" id="PF00501"/>
    </source>
</evidence>